<reference evidence="1 2" key="1">
    <citation type="submission" date="2020-01" db="EMBL/GenBank/DDBJ databases">
        <title>Microvirga sp. nov., an arsenate reduction bacterium isolated from Tibet hotspring sediments.</title>
        <authorList>
            <person name="Yuan C.-G."/>
        </authorList>
    </citation>
    <scope>NUCLEOTIDE SEQUENCE [LARGE SCALE GENOMIC DNA]</scope>
    <source>
        <strain evidence="1 2">SYSU G3D203</strain>
    </source>
</reference>
<gene>
    <name evidence="1" type="ORF">GR303_22500</name>
</gene>
<dbReference type="RefSeq" id="WP_161726477.1">
    <property type="nucleotide sequence ID" value="NZ_JAAAXI010000036.1"/>
</dbReference>
<dbReference type="Proteomes" id="UP000818323">
    <property type="component" value="Unassembled WGS sequence"/>
</dbReference>
<name>A0ABW9Z337_9HYPH</name>
<organism evidence="1 2">
    <name type="scientific">Microvirga arsenatis</name>
    <dbReference type="NCBI Taxonomy" id="2692265"/>
    <lineage>
        <taxon>Bacteria</taxon>
        <taxon>Pseudomonadati</taxon>
        <taxon>Pseudomonadota</taxon>
        <taxon>Alphaproteobacteria</taxon>
        <taxon>Hyphomicrobiales</taxon>
        <taxon>Methylobacteriaceae</taxon>
        <taxon>Microvirga</taxon>
    </lineage>
</organism>
<protein>
    <recommendedName>
        <fullName evidence="3">UrcA family protein</fullName>
    </recommendedName>
</protein>
<proteinExistence type="predicted"/>
<keyword evidence="2" id="KW-1185">Reference proteome</keyword>
<comment type="caution">
    <text evidence="1">The sequence shown here is derived from an EMBL/GenBank/DDBJ whole genome shotgun (WGS) entry which is preliminary data.</text>
</comment>
<evidence type="ECO:0000313" key="1">
    <source>
        <dbReference type="EMBL" id="NBJ27099.1"/>
    </source>
</evidence>
<dbReference type="EMBL" id="JAAAXJ010000027">
    <property type="protein sequence ID" value="NBJ27099.1"/>
    <property type="molecule type" value="Genomic_DNA"/>
</dbReference>
<accession>A0ABW9Z337</accession>
<evidence type="ECO:0008006" key="3">
    <source>
        <dbReference type="Google" id="ProtNLM"/>
    </source>
</evidence>
<evidence type="ECO:0000313" key="2">
    <source>
        <dbReference type="Proteomes" id="UP000818323"/>
    </source>
</evidence>
<sequence length="112" mass="12595">MWKIHPGFIALAILLGPATLILAHGKITQSPGQKVLLSLDPPRNLRQAYTHCAETPKNQRSAQCDEYVSFFEHCATQQKECDPREVYEVLSKIILSVPLRKPTLERVAATEQ</sequence>